<reference evidence="1 2" key="1">
    <citation type="submission" date="2024-01" db="EMBL/GenBank/DDBJ databases">
        <title>The genomes of 5 underutilized Papilionoideae crops provide insights into root nodulation and disease resistanc.</title>
        <authorList>
            <person name="Yuan L."/>
        </authorList>
    </citation>
    <scope>NUCLEOTIDE SEQUENCE [LARGE SCALE GENOMIC DNA]</scope>
    <source>
        <strain evidence="1">ZHUSHIDOU_FW_LH</strain>
        <tissue evidence="1">Leaf</tissue>
    </source>
</reference>
<protein>
    <submittedName>
        <fullName evidence="1">Uncharacterized protein</fullName>
    </submittedName>
</protein>
<evidence type="ECO:0000313" key="2">
    <source>
        <dbReference type="Proteomes" id="UP001372338"/>
    </source>
</evidence>
<name>A0AAN9ENJ8_CROPI</name>
<organism evidence="1 2">
    <name type="scientific">Crotalaria pallida</name>
    <name type="common">Smooth rattlebox</name>
    <name type="synonym">Crotalaria striata</name>
    <dbReference type="NCBI Taxonomy" id="3830"/>
    <lineage>
        <taxon>Eukaryota</taxon>
        <taxon>Viridiplantae</taxon>
        <taxon>Streptophyta</taxon>
        <taxon>Embryophyta</taxon>
        <taxon>Tracheophyta</taxon>
        <taxon>Spermatophyta</taxon>
        <taxon>Magnoliopsida</taxon>
        <taxon>eudicotyledons</taxon>
        <taxon>Gunneridae</taxon>
        <taxon>Pentapetalae</taxon>
        <taxon>rosids</taxon>
        <taxon>fabids</taxon>
        <taxon>Fabales</taxon>
        <taxon>Fabaceae</taxon>
        <taxon>Papilionoideae</taxon>
        <taxon>50 kb inversion clade</taxon>
        <taxon>genistoids sensu lato</taxon>
        <taxon>core genistoids</taxon>
        <taxon>Crotalarieae</taxon>
        <taxon>Crotalaria</taxon>
    </lineage>
</organism>
<dbReference type="EMBL" id="JAYWIO010000005">
    <property type="protein sequence ID" value="KAK7260852.1"/>
    <property type="molecule type" value="Genomic_DNA"/>
</dbReference>
<keyword evidence="2" id="KW-1185">Reference proteome</keyword>
<proteinExistence type="predicted"/>
<comment type="caution">
    <text evidence="1">The sequence shown here is derived from an EMBL/GenBank/DDBJ whole genome shotgun (WGS) entry which is preliminary data.</text>
</comment>
<sequence length="306" mass="33749">MERHGLKYRSDLASGSERSVVDHNGEEFGETDCDSIGRCRRRRNVFRDVTNIGQLNTHGGEGIGKLPYLKCSSVCSNNLYEVDVRVDVSNVGSVSVGVPSNKRARREKVGMSLDPDVECSLCDVALCCGKQYKDAFPSYDAGHESNLARNVGACIELSRRRVESILSVSPLPEISQGRKKVEFNSSNLGYSIKEGQPSVPCLLTGVSNTIMDKENLGRFGGTNSSVEYNIEKRRKTVIQKTKRDLSNAFREVAGFNAQNCEKDKKQDCFVSRKPESDVVVGQGSSNSMKKNGKRKREGLRSFGFLG</sequence>
<dbReference type="Proteomes" id="UP001372338">
    <property type="component" value="Unassembled WGS sequence"/>
</dbReference>
<dbReference type="AlphaFoldDB" id="A0AAN9ENJ8"/>
<accession>A0AAN9ENJ8</accession>
<gene>
    <name evidence="1" type="ORF">RIF29_27151</name>
</gene>
<evidence type="ECO:0000313" key="1">
    <source>
        <dbReference type="EMBL" id="KAK7260852.1"/>
    </source>
</evidence>